<feature type="domain" description="Thiolase C-terminal" evidence="1">
    <location>
        <begin position="247"/>
        <end position="389"/>
    </location>
</feature>
<dbReference type="AlphaFoldDB" id="A0A381SAM4"/>
<evidence type="ECO:0000259" key="1">
    <source>
        <dbReference type="Pfam" id="PF22691"/>
    </source>
</evidence>
<gene>
    <name evidence="2" type="ORF">METZ01_LOCUS53996</name>
</gene>
<dbReference type="Gene3D" id="3.40.47.10">
    <property type="match status" value="1"/>
</dbReference>
<proteinExistence type="predicted"/>
<accession>A0A381SAM4</accession>
<dbReference type="CDD" id="cd00829">
    <property type="entry name" value="SCP-x_thiolase"/>
    <property type="match status" value="1"/>
</dbReference>
<dbReference type="InterPro" id="IPR016039">
    <property type="entry name" value="Thiolase-like"/>
</dbReference>
<evidence type="ECO:0000313" key="2">
    <source>
        <dbReference type="EMBL" id="SVA01142.1"/>
    </source>
</evidence>
<name>A0A381SAM4_9ZZZZ</name>
<sequence>VKLDSLRYKTAVVGASETTELGQIPDKTEFQLHVDASINAIRDCGIEKSEIDGIATTMSPAALAHYLGIVPKWIDNTQVGGTSFLVHVRHAAAAIASGLCNTVLVSMAQSGRSRVGEQSGRIGDVSAMAGGRRDSSFPGQFESPYGVAGPTTQFGMGVLRYMKETGTTHEQLASVAVAQRKWSNKVPRAMYRDLITTEDVFASRMICYPFHLLECCLVTDGGGALVITNADRAKDFPKKPVYVMGTGESVETPVISQMYDMTTSAAFKTASKKAFQESGVSHSDIDHLMVYDAFAHLPIYGLEDLGFVGRGEAGAFIEEGNTSPGGSLPMNTNGGGLSYTHTGMYGMFAIQESVRQVRGEASHQVPDVKASFCQGVGGMFMAAGSLVFTNEDPH</sequence>
<dbReference type="SUPFAM" id="SSF53901">
    <property type="entry name" value="Thiolase-like"/>
    <property type="match status" value="1"/>
</dbReference>
<dbReference type="PANTHER" id="PTHR42870">
    <property type="entry name" value="ACETYL-COA C-ACETYLTRANSFERASE"/>
    <property type="match status" value="1"/>
</dbReference>
<feature type="non-terminal residue" evidence="2">
    <location>
        <position position="1"/>
    </location>
</feature>
<protein>
    <recommendedName>
        <fullName evidence="1">Thiolase C-terminal domain-containing protein</fullName>
    </recommendedName>
</protein>
<organism evidence="2">
    <name type="scientific">marine metagenome</name>
    <dbReference type="NCBI Taxonomy" id="408172"/>
    <lineage>
        <taxon>unclassified sequences</taxon>
        <taxon>metagenomes</taxon>
        <taxon>ecological metagenomes</taxon>
    </lineage>
</organism>
<dbReference type="InterPro" id="IPR055140">
    <property type="entry name" value="Thiolase_C_2"/>
</dbReference>
<dbReference type="Pfam" id="PF22691">
    <property type="entry name" value="Thiolase_C_1"/>
    <property type="match status" value="1"/>
</dbReference>
<dbReference type="GO" id="GO:0016746">
    <property type="term" value="F:acyltransferase activity"/>
    <property type="evidence" value="ECO:0007669"/>
    <property type="project" value="InterPro"/>
</dbReference>
<dbReference type="EMBL" id="UINC01002874">
    <property type="protein sequence ID" value="SVA01142.1"/>
    <property type="molecule type" value="Genomic_DNA"/>
</dbReference>
<dbReference type="PANTHER" id="PTHR42870:SF1">
    <property type="entry name" value="NON-SPECIFIC LIPID-TRANSFER PROTEIN-LIKE 2"/>
    <property type="match status" value="1"/>
</dbReference>
<reference evidence="2" key="1">
    <citation type="submission" date="2018-05" db="EMBL/GenBank/DDBJ databases">
        <authorList>
            <person name="Lanie J.A."/>
            <person name="Ng W.-L."/>
            <person name="Kazmierczak K.M."/>
            <person name="Andrzejewski T.M."/>
            <person name="Davidsen T.M."/>
            <person name="Wayne K.J."/>
            <person name="Tettelin H."/>
            <person name="Glass J.I."/>
            <person name="Rusch D."/>
            <person name="Podicherti R."/>
            <person name="Tsui H.-C.T."/>
            <person name="Winkler M.E."/>
        </authorList>
    </citation>
    <scope>NUCLEOTIDE SEQUENCE</scope>
</reference>